<gene>
    <name evidence="2" type="ORF">F5891DRAFT_1194610</name>
</gene>
<dbReference type="RefSeq" id="XP_041220670.1">
    <property type="nucleotide sequence ID" value="XM_041367966.1"/>
</dbReference>
<feature type="compositionally biased region" description="Polar residues" evidence="1">
    <location>
        <begin position="507"/>
        <end position="521"/>
    </location>
</feature>
<dbReference type="Proteomes" id="UP001195769">
    <property type="component" value="Unassembled WGS sequence"/>
</dbReference>
<dbReference type="GeneID" id="64662264"/>
<accession>A0AAD4HGY2</accession>
<dbReference type="EMBL" id="JABBWK010000071">
    <property type="protein sequence ID" value="KAG1895094.1"/>
    <property type="molecule type" value="Genomic_DNA"/>
</dbReference>
<proteinExistence type="predicted"/>
<sequence>MTPSEIADNALNATLEKVQSLMKLCIKLKASDPGTLTLSDEIARWLAKDLKLYGGSATSFSPQLLSCAAIVRQHSKAGAFVSLPDWTSVMDNDLRIKSHPQCHKMVDYRPFSQPEPTTSSSAVPAEVQSTTQTLTKSILAIGPTQLASSKAKQPVPPADQEVLPNAFALRSPTVPVTEPIASDIQSTTACPMIPELPTPHPPSISPVVKSRKRKAEETHYDEMTVMHGHAPAAISRTPIRKLKKVASGGETIDEKHKTLLVKTWDVVAMDTTYKDTYPTDWVDNGGVWDTATRLAGPNINPPPKRPRMHENKSRPASKKLAENAPAKTIKPSTRSSSRAQHNITLDDLLKEQPTNLRPHHADLRAPQNIQSCEPSQSLEVTFPALISMLAPVLPSAHANSPELEPTGRDILQSIRDLSKRFDLLATNERADTLDARVDSVEERFGWRLMELEKQIITSDARWQSLSSSVGNLAMSLRAHQNYPAAHHHHSNSTKYAEQNAARHELTESISSVEKASPSTSFPAHWQEHSLGSSRRSAQLPAKSEQIFTGVA</sequence>
<evidence type="ECO:0000313" key="2">
    <source>
        <dbReference type="EMBL" id="KAG1895094.1"/>
    </source>
</evidence>
<feature type="region of interest" description="Disordered" evidence="1">
    <location>
        <begin position="483"/>
        <end position="551"/>
    </location>
</feature>
<name>A0AAD4HGY2_9AGAM</name>
<evidence type="ECO:0000313" key="3">
    <source>
        <dbReference type="Proteomes" id="UP001195769"/>
    </source>
</evidence>
<feature type="region of interest" description="Disordered" evidence="1">
    <location>
        <begin position="293"/>
        <end position="340"/>
    </location>
</feature>
<organism evidence="2 3">
    <name type="scientific">Suillus fuscotomentosus</name>
    <dbReference type="NCBI Taxonomy" id="1912939"/>
    <lineage>
        <taxon>Eukaryota</taxon>
        <taxon>Fungi</taxon>
        <taxon>Dikarya</taxon>
        <taxon>Basidiomycota</taxon>
        <taxon>Agaricomycotina</taxon>
        <taxon>Agaricomycetes</taxon>
        <taxon>Agaricomycetidae</taxon>
        <taxon>Boletales</taxon>
        <taxon>Suillineae</taxon>
        <taxon>Suillaceae</taxon>
        <taxon>Suillus</taxon>
    </lineage>
</organism>
<comment type="caution">
    <text evidence="2">The sequence shown here is derived from an EMBL/GenBank/DDBJ whole genome shotgun (WGS) entry which is preliminary data.</text>
</comment>
<evidence type="ECO:0000256" key="1">
    <source>
        <dbReference type="SAM" id="MobiDB-lite"/>
    </source>
</evidence>
<protein>
    <submittedName>
        <fullName evidence="2">Uncharacterized protein</fullName>
    </submittedName>
</protein>
<dbReference type="AlphaFoldDB" id="A0AAD4HGY2"/>
<feature type="compositionally biased region" description="Polar residues" evidence="1">
    <location>
        <begin position="330"/>
        <end position="340"/>
    </location>
</feature>
<keyword evidence="3" id="KW-1185">Reference proteome</keyword>
<reference evidence="2" key="1">
    <citation type="journal article" date="2020" name="New Phytol.">
        <title>Comparative genomics reveals dynamic genome evolution in host specialist ectomycorrhizal fungi.</title>
        <authorList>
            <person name="Lofgren L.A."/>
            <person name="Nguyen N.H."/>
            <person name="Vilgalys R."/>
            <person name="Ruytinx J."/>
            <person name="Liao H.L."/>
            <person name="Branco S."/>
            <person name="Kuo A."/>
            <person name="LaButti K."/>
            <person name="Lipzen A."/>
            <person name="Andreopoulos W."/>
            <person name="Pangilinan J."/>
            <person name="Riley R."/>
            <person name="Hundley H."/>
            <person name="Na H."/>
            <person name="Barry K."/>
            <person name="Grigoriev I.V."/>
            <person name="Stajich J.E."/>
            <person name="Kennedy P.G."/>
        </authorList>
    </citation>
    <scope>NUCLEOTIDE SEQUENCE</scope>
    <source>
        <strain evidence="2">FC203</strain>
    </source>
</reference>